<dbReference type="PANTHER" id="PTHR48104:SF30">
    <property type="entry name" value="METACASPASE-1"/>
    <property type="match status" value="1"/>
</dbReference>
<keyword evidence="3" id="KW-1185">Reference proteome</keyword>
<evidence type="ECO:0000259" key="1">
    <source>
        <dbReference type="Pfam" id="PF00656"/>
    </source>
</evidence>
<name>A0ABU5TV80_9CYAN</name>
<evidence type="ECO:0000313" key="3">
    <source>
        <dbReference type="Proteomes" id="UP001301728"/>
    </source>
</evidence>
<dbReference type="GO" id="GO:0016787">
    <property type="term" value="F:hydrolase activity"/>
    <property type="evidence" value="ECO:0007669"/>
    <property type="project" value="UniProtKB-KW"/>
</dbReference>
<proteinExistence type="predicted"/>
<organism evidence="2 3">
    <name type="scientific">Limnoraphis robusta CCNP1315</name>
    <dbReference type="NCBI Taxonomy" id="3110306"/>
    <lineage>
        <taxon>Bacteria</taxon>
        <taxon>Bacillati</taxon>
        <taxon>Cyanobacteriota</taxon>
        <taxon>Cyanophyceae</taxon>
        <taxon>Oscillatoriophycideae</taxon>
        <taxon>Oscillatoriales</taxon>
        <taxon>Sirenicapillariaceae</taxon>
        <taxon>Limnoraphis</taxon>
    </lineage>
</organism>
<keyword evidence="2" id="KW-0378">Hydrolase</keyword>
<reference evidence="2 3" key="1">
    <citation type="submission" date="2023-12" db="EMBL/GenBank/DDBJ databases">
        <title>Baltic Sea Cyanobacteria.</title>
        <authorList>
            <person name="Delbaje E."/>
            <person name="Fewer D.P."/>
            <person name="Shishido T.K."/>
        </authorList>
    </citation>
    <scope>NUCLEOTIDE SEQUENCE [LARGE SCALE GENOMIC DNA]</scope>
    <source>
        <strain evidence="2 3">CCNP 1315</strain>
    </source>
</reference>
<dbReference type="Pfam" id="PF00656">
    <property type="entry name" value="Peptidase_C14"/>
    <property type="match status" value="1"/>
</dbReference>
<dbReference type="Proteomes" id="UP001301728">
    <property type="component" value="Unassembled WGS sequence"/>
</dbReference>
<evidence type="ECO:0000313" key="2">
    <source>
        <dbReference type="EMBL" id="MEA5518807.1"/>
    </source>
</evidence>
<dbReference type="InterPro" id="IPR050452">
    <property type="entry name" value="Metacaspase"/>
</dbReference>
<dbReference type="EC" id="3.4.22.-" evidence="2"/>
<dbReference type="EMBL" id="JAYGHT010000016">
    <property type="protein sequence ID" value="MEA5518807.1"/>
    <property type="molecule type" value="Genomic_DNA"/>
</dbReference>
<dbReference type="PANTHER" id="PTHR48104">
    <property type="entry name" value="METACASPASE-4"/>
    <property type="match status" value="1"/>
</dbReference>
<accession>A0ABU5TV80</accession>
<sequence>MTDVTLTNGLNFHALLIGIDCYLPNKLPDGSYYKNLKGCVRDINDVEAFLKQKGVPETQILKLTASNVEGSTEPSEPKDKWPTYENMVAKFKEITEKAQPQDQVYIHYSGHGGRAETNYKDIKGEKGIDESLVPTDIGNPEVRYLRDFELAELLKNMVDKGLVVTVVLDSCHSGGAARNIGDNCDIRRAEGGGIDTTPRPTESLVASADELAQTWQTLAQNNKNTRNVTSSGWLEPIGFTLFAACRDNEYAYETDFNGERGGALTYWLLESLKKFGTGVSAKRLHNHIFSKVHTQFEKQTPMLQGLCDRSFFGNDFASSNLTVSVIEVDLENKEVKLNAGQAQGLRKGAEFAIYPDTADLTQIDQRLALVEITKLGGGNSWATITEMLGERKIEDIDSSACALLLSPNTQLVRKIRLLPPQEKEIDPQIALQAVESAMSEGKGWVELVSGDESIDYQVSIKADEYIILDRAGEPVANLRPALKVGDPNAAVTVVKRLVHLSKYRSTIDLENHDPMSPLKGKITVELCALPDNYEPGEKLELQPFDAVGNIPTLDVSRYACLRICNKSSQTLNITVLAIQPDWSIQKGYPTGAAFQPLDKEGEILWPIKTSLPNGYQEGSDILKVFATVDGTSFDWLELPPLDKPIQQKNAGKATTPLAKFLAAYFASEDAPPTKNVNSAVSASYEWTTEQITLVVKKGASISL</sequence>
<dbReference type="Gene3D" id="3.40.50.1460">
    <property type="match status" value="1"/>
</dbReference>
<dbReference type="RefSeq" id="WP_323276064.1">
    <property type="nucleotide sequence ID" value="NZ_JAYGHT010000016.1"/>
</dbReference>
<gene>
    <name evidence="2" type="ORF">VB854_07580</name>
</gene>
<protein>
    <submittedName>
        <fullName evidence="2">Caspase family protein</fullName>
        <ecNumber evidence="2">3.4.22.-</ecNumber>
    </submittedName>
</protein>
<dbReference type="InterPro" id="IPR011600">
    <property type="entry name" value="Pept_C14_caspase"/>
</dbReference>
<feature type="domain" description="Peptidase C14 caspase" evidence="1">
    <location>
        <begin position="13"/>
        <end position="305"/>
    </location>
</feature>
<comment type="caution">
    <text evidence="2">The sequence shown here is derived from an EMBL/GenBank/DDBJ whole genome shotgun (WGS) entry which is preliminary data.</text>
</comment>